<reference evidence="4" key="1">
    <citation type="submission" date="2020-06" db="EMBL/GenBank/DDBJ databases">
        <title>A chromosome-scale genome assembly of Talaromyces rugulosus W13939.</title>
        <authorList>
            <person name="Wang B."/>
            <person name="Guo L."/>
            <person name="Ye K."/>
            <person name="Wang L."/>
        </authorList>
    </citation>
    <scope>NUCLEOTIDE SEQUENCE [LARGE SCALE GENOMIC DNA]</scope>
    <source>
        <strain evidence="4">W13939</strain>
    </source>
</reference>
<evidence type="ECO:0000313" key="4">
    <source>
        <dbReference type="Proteomes" id="UP000509510"/>
    </source>
</evidence>
<dbReference type="Proteomes" id="UP000509510">
    <property type="component" value="Chromosome II"/>
</dbReference>
<proteinExistence type="predicted"/>
<feature type="compositionally biased region" description="Polar residues" evidence="2">
    <location>
        <begin position="184"/>
        <end position="202"/>
    </location>
</feature>
<gene>
    <name evidence="3" type="ORF">TRUGW13939_04013</name>
</gene>
<organism evidence="3 4">
    <name type="scientific">Talaromyces rugulosus</name>
    <name type="common">Penicillium rugulosum</name>
    <dbReference type="NCBI Taxonomy" id="121627"/>
    <lineage>
        <taxon>Eukaryota</taxon>
        <taxon>Fungi</taxon>
        <taxon>Dikarya</taxon>
        <taxon>Ascomycota</taxon>
        <taxon>Pezizomycotina</taxon>
        <taxon>Eurotiomycetes</taxon>
        <taxon>Eurotiomycetidae</taxon>
        <taxon>Eurotiales</taxon>
        <taxon>Trichocomaceae</taxon>
        <taxon>Talaromyces</taxon>
        <taxon>Talaromyces sect. Islandici</taxon>
    </lineage>
</organism>
<evidence type="ECO:0000313" key="3">
    <source>
        <dbReference type="EMBL" id="QKX56905.1"/>
    </source>
</evidence>
<feature type="region of interest" description="Disordered" evidence="2">
    <location>
        <begin position="149"/>
        <end position="172"/>
    </location>
</feature>
<protein>
    <submittedName>
        <fullName evidence="3">Uncharacterized protein</fullName>
    </submittedName>
</protein>
<dbReference type="KEGG" id="trg:TRUGW13939_04013"/>
<name>A0A7H8QTV6_TALRU</name>
<dbReference type="EMBL" id="CP055899">
    <property type="protein sequence ID" value="QKX56905.1"/>
    <property type="molecule type" value="Genomic_DNA"/>
</dbReference>
<keyword evidence="4" id="KW-1185">Reference proteome</keyword>
<dbReference type="RefSeq" id="XP_035343083.1">
    <property type="nucleotide sequence ID" value="XM_035487190.1"/>
</dbReference>
<dbReference type="AlphaFoldDB" id="A0A7H8QTV6"/>
<sequence length="635" mass="72728">MPADWKPHEENVLLAWLDYSLLKADGFRYFKESVSAHLSKECNTSYSYEQCRAKLYRFWNYLGDDDSAKVADLYKQGSDCLGYLPPERKKLISEKVADLNGRDVDSPRRLRSTSRISEITLQSHVDEHGAASAKKGKTHYRRLSKLPVPSVVIPSSNPGTAHHDDRPGKRRRLSNLKYRTLSQNRESKTGYTLSTSEGSSVASEEIASDDDQIPIPRTKDHNEGRASNCRLKAELENLRTEFEALKERVELMNDIHRSLTVSLYSSLLQAEGRHREDETRINCLKNTDNSLPYRQLEYQAKKIATLQEKLDKARHLRRFTQLASTEEIRSWTGENVRQEMSSMGYLAKQLLYGHDNVDNFDPPDIDNYKDLRTLVQKGLGVSSQAQLSADTVLGLLASFSLQAIVRCLTFAAICEWVLEADIHGMIFTESVLLEEYKAHLRMRDGETSLRNLDFAAHHSLLNGELFQKHIIPQRAESLAHRFLKTLSPFFVNEKGEERLQDRPCQGSSLDYFSTWGVEQQIWEPRRQKLIKIFWTALKLKCQFITSNDQFEAVFYSSHTPFDPSRMIPETMQGSVIRTADVASQTIDVKLCLLPSLYVWKHDCAQVIQKNFVCRLASERQESERLTEALVVVTTP</sequence>
<keyword evidence="1" id="KW-0175">Coiled coil</keyword>
<evidence type="ECO:0000256" key="1">
    <source>
        <dbReference type="SAM" id="Coils"/>
    </source>
</evidence>
<feature type="region of interest" description="Disordered" evidence="2">
    <location>
        <begin position="184"/>
        <end position="223"/>
    </location>
</feature>
<dbReference type="OrthoDB" id="303107at2759"/>
<accession>A0A7H8QTV6</accession>
<feature type="coiled-coil region" evidence="1">
    <location>
        <begin position="228"/>
        <end position="255"/>
    </location>
</feature>
<evidence type="ECO:0000256" key="2">
    <source>
        <dbReference type="SAM" id="MobiDB-lite"/>
    </source>
</evidence>
<dbReference type="GeneID" id="55991515"/>